<name>A0A1R3IK28_COCAP</name>
<keyword evidence="3 5" id="KW-1133">Transmembrane helix</keyword>
<gene>
    <name evidence="8" type="ORF">CCACVL1_11646</name>
</gene>
<dbReference type="Pfam" id="PF23262">
    <property type="entry name" value="NFD4_C"/>
    <property type="match status" value="1"/>
</dbReference>
<evidence type="ECO:0000256" key="2">
    <source>
        <dbReference type="ARBA" id="ARBA00022692"/>
    </source>
</evidence>
<organism evidence="8 9">
    <name type="scientific">Corchorus capsularis</name>
    <name type="common">Jute</name>
    <dbReference type="NCBI Taxonomy" id="210143"/>
    <lineage>
        <taxon>Eukaryota</taxon>
        <taxon>Viridiplantae</taxon>
        <taxon>Streptophyta</taxon>
        <taxon>Embryophyta</taxon>
        <taxon>Tracheophyta</taxon>
        <taxon>Spermatophyta</taxon>
        <taxon>Magnoliopsida</taxon>
        <taxon>eudicotyledons</taxon>
        <taxon>Gunneridae</taxon>
        <taxon>Pentapetalae</taxon>
        <taxon>rosids</taxon>
        <taxon>malvids</taxon>
        <taxon>Malvales</taxon>
        <taxon>Malvaceae</taxon>
        <taxon>Grewioideae</taxon>
        <taxon>Apeibeae</taxon>
        <taxon>Corchorus</taxon>
    </lineage>
</organism>
<keyword evidence="6" id="KW-0732">Signal</keyword>
<keyword evidence="2 5" id="KW-0812">Transmembrane</keyword>
<dbReference type="OMA" id="YMSTAII"/>
<keyword evidence="9" id="KW-1185">Reference proteome</keyword>
<feature type="transmembrane region" description="Helical" evidence="5">
    <location>
        <begin position="95"/>
        <end position="112"/>
    </location>
</feature>
<comment type="caution">
    <text evidence="8">The sequence shown here is derived from an EMBL/GenBank/DDBJ whole genome shotgun (WGS) entry which is preliminary data.</text>
</comment>
<comment type="subcellular location">
    <subcellularLocation>
        <location evidence="1">Membrane</location>
        <topology evidence="1">Multi-pass membrane protein</topology>
    </subcellularLocation>
</comment>
<feature type="signal peptide" evidence="6">
    <location>
        <begin position="1"/>
        <end position="25"/>
    </location>
</feature>
<evidence type="ECO:0000256" key="1">
    <source>
        <dbReference type="ARBA" id="ARBA00004141"/>
    </source>
</evidence>
<dbReference type="PANTHER" id="PTHR21576">
    <property type="entry name" value="UNCHARACTERIZED NODULIN-LIKE PROTEIN"/>
    <property type="match status" value="1"/>
</dbReference>
<dbReference type="Gramene" id="OMO82952">
    <property type="protein sequence ID" value="OMO82952"/>
    <property type="gene ID" value="CCACVL1_11646"/>
</dbReference>
<keyword evidence="4 5" id="KW-0472">Membrane</keyword>
<dbReference type="InterPro" id="IPR056555">
    <property type="entry name" value="NFD4_C"/>
</dbReference>
<feature type="transmembrane region" description="Helical" evidence="5">
    <location>
        <begin position="57"/>
        <end position="83"/>
    </location>
</feature>
<evidence type="ECO:0000313" key="8">
    <source>
        <dbReference type="EMBL" id="OMO82952.1"/>
    </source>
</evidence>
<sequence length="232" mass="25130">MTPIALQWLSLVGIIWLQSINGTNSNFPAYSSQLKLLLSISQLQLNNLAFASDAGKLFGWLSGIAADYLPLWLVLIIGSSLGLIGKKYYMISRTAFVVALMAPTGGAFFLLVNTNNLWLYMSTAIIGVCTGAMTSISATLTAELFGTKHFGVNHNVVVVNIPIGSCLFGYLAALVYRKQGAGGSAADGKCFGVDCYRSTFILWGSLCFFGTFLALMLYARTRKFYLYNSQSS</sequence>
<evidence type="ECO:0000256" key="3">
    <source>
        <dbReference type="ARBA" id="ARBA00022989"/>
    </source>
</evidence>
<dbReference type="InterPro" id="IPR036259">
    <property type="entry name" value="MFS_trans_sf"/>
</dbReference>
<evidence type="ECO:0000256" key="5">
    <source>
        <dbReference type="SAM" id="Phobius"/>
    </source>
</evidence>
<feature type="transmembrane region" description="Helical" evidence="5">
    <location>
        <begin position="196"/>
        <end position="219"/>
    </location>
</feature>
<dbReference type="Gene3D" id="1.20.1250.20">
    <property type="entry name" value="MFS general substrate transporter like domains"/>
    <property type="match status" value="1"/>
</dbReference>
<protein>
    <submittedName>
        <fullName evidence="8">Nodulin-like protein</fullName>
    </submittedName>
</protein>
<feature type="transmembrane region" description="Helical" evidence="5">
    <location>
        <begin position="157"/>
        <end position="176"/>
    </location>
</feature>
<feature type="transmembrane region" description="Helical" evidence="5">
    <location>
        <begin position="118"/>
        <end position="145"/>
    </location>
</feature>
<dbReference type="Proteomes" id="UP000188268">
    <property type="component" value="Unassembled WGS sequence"/>
</dbReference>
<dbReference type="SUPFAM" id="SSF103473">
    <property type="entry name" value="MFS general substrate transporter"/>
    <property type="match status" value="1"/>
</dbReference>
<accession>A0A1R3IK28</accession>
<dbReference type="GO" id="GO:0016020">
    <property type="term" value="C:membrane"/>
    <property type="evidence" value="ECO:0007669"/>
    <property type="project" value="UniProtKB-SubCell"/>
</dbReference>
<evidence type="ECO:0000256" key="6">
    <source>
        <dbReference type="SAM" id="SignalP"/>
    </source>
</evidence>
<proteinExistence type="predicted"/>
<feature type="domain" description="NFD4 C-terminal" evidence="7">
    <location>
        <begin position="89"/>
        <end position="225"/>
    </location>
</feature>
<dbReference type="AlphaFoldDB" id="A0A1R3IK28"/>
<feature type="chain" id="PRO_5010229123" evidence="6">
    <location>
        <begin position="26"/>
        <end position="232"/>
    </location>
</feature>
<evidence type="ECO:0000256" key="4">
    <source>
        <dbReference type="ARBA" id="ARBA00023136"/>
    </source>
</evidence>
<evidence type="ECO:0000259" key="7">
    <source>
        <dbReference type="Pfam" id="PF23262"/>
    </source>
</evidence>
<reference evidence="8 9" key="1">
    <citation type="submission" date="2013-09" db="EMBL/GenBank/DDBJ databases">
        <title>Corchorus capsularis genome sequencing.</title>
        <authorList>
            <person name="Alam M."/>
            <person name="Haque M.S."/>
            <person name="Islam M.S."/>
            <person name="Emdad E.M."/>
            <person name="Islam M.M."/>
            <person name="Ahmed B."/>
            <person name="Halim A."/>
            <person name="Hossen Q.M.M."/>
            <person name="Hossain M.Z."/>
            <person name="Ahmed R."/>
            <person name="Khan M.M."/>
            <person name="Islam R."/>
            <person name="Rashid M.M."/>
            <person name="Khan S.A."/>
            <person name="Rahman M.S."/>
            <person name="Alam M."/>
        </authorList>
    </citation>
    <scope>NUCLEOTIDE SEQUENCE [LARGE SCALE GENOMIC DNA]</scope>
    <source>
        <strain evidence="9">cv. CVL-1</strain>
        <tissue evidence="8">Whole seedling</tissue>
    </source>
</reference>
<dbReference type="OrthoDB" id="410267at2759"/>
<dbReference type="PANTHER" id="PTHR21576:SF11">
    <property type="entry name" value="MAJOR FACILITATOR SUPERFAMILY PROTEIN"/>
    <property type="match status" value="1"/>
</dbReference>
<dbReference type="EMBL" id="AWWV01009936">
    <property type="protein sequence ID" value="OMO82952.1"/>
    <property type="molecule type" value="Genomic_DNA"/>
</dbReference>
<evidence type="ECO:0000313" key="9">
    <source>
        <dbReference type="Proteomes" id="UP000188268"/>
    </source>
</evidence>